<keyword evidence="2" id="KW-1185">Reference proteome</keyword>
<accession>H1FTN0</accession>
<sequence>MNIKTTIQATLLALSVGLLFSGCGTNYYTFATPLKGNAVSIIANQDSTSMGPLNSGNVLRKNYRYAFAIAATATKNAGYKYFSIVTPDPLIAQYKDRKVETVQDAYDACDGGDGSFNTAWSNRPWMEKQNNSIYSSRNTKCHSIWWLSCACSCGICSYVS</sequence>
<dbReference type="RefSeq" id="WP_008340416.1">
    <property type="nucleotide sequence ID" value="NZ_AFRZ01000001.1"/>
</dbReference>
<dbReference type="OrthoDB" id="5336910at2"/>
<organism evidence="1 2">
    <name type="scientific">Sulfurimonas gotlandica (strain DSM 19862 / JCM 16533 / GD1)</name>
    <dbReference type="NCBI Taxonomy" id="929558"/>
    <lineage>
        <taxon>Bacteria</taxon>
        <taxon>Pseudomonadati</taxon>
        <taxon>Campylobacterota</taxon>
        <taxon>Epsilonproteobacteria</taxon>
        <taxon>Campylobacterales</taxon>
        <taxon>Sulfurimonadaceae</taxon>
        <taxon>Sulfurimonas</taxon>
    </lineage>
</organism>
<gene>
    <name evidence="1" type="ORF">SMGD1_0279</name>
</gene>
<evidence type="ECO:0000313" key="1">
    <source>
        <dbReference type="EMBL" id="EHP28806.1"/>
    </source>
</evidence>
<name>H1FTN0_SULGG</name>
<evidence type="ECO:0008006" key="3">
    <source>
        <dbReference type="Google" id="ProtNLM"/>
    </source>
</evidence>
<dbReference type="STRING" id="929558.SMGD1_0279"/>
<dbReference type="Proteomes" id="UP000006431">
    <property type="component" value="Unassembled WGS sequence"/>
</dbReference>
<dbReference type="PROSITE" id="PS51257">
    <property type="entry name" value="PROKAR_LIPOPROTEIN"/>
    <property type="match status" value="1"/>
</dbReference>
<comment type="caution">
    <text evidence="1">The sequence shown here is derived from an EMBL/GenBank/DDBJ whole genome shotgun (WGS) entry which is preliminary data.</text>
</comment>
<evidence type="ECO:0000313" key="2">
    <source>
        <dbReference type="Proteomes" id="UP000006431"/>
    </source>
</evidence>
<protein>
    <recommendedName>
        <fullName evidence="3">Lipoprotein</fullName>
    </recommendedName>
</protein>
<dbReference type="HOGENOM" id="CLU_1651269_0_0_7"/>
<proteinExistence type="predicted"/>
<reference evidence="1 2" key="1">
    <citation type="journal article" date="2012" name="Proc. Natl. Acad. Sci. U.S.A.">
        <title>Genome and physiology of a model Epsilonproteobacterium responsible for sulfide detoxification in marine oxygen depletion zones.</title>
        <authorList>
            <person name="Grote J."/>
            <person name="Schott T."/>
            <person name="Bruckner C.G."/>
            <person name="Glockner F.O."/>
            <person name="Jost G."/>
            <person name="Teeling H."/>
            <person name="Labrenz M."/>
            <person name="Jurgens K."/>
        </authorList>
    </citation>
    <scope>NUCLEOTIDE SEQUENCE [LARGE SCALE GENOMIC DNA]</scope>
    <source>
        <strain evidence="1 2">GD1</strain>
    </source>
</reference>
<dbReference type="EMBL" id="AFRZ01000001">
    <property type="protein sequence ID" value="EHP28806.1"/>
    <property type="molecule type" value="Genomic_DNA"/>
</dbReference>
<dbReference type="PATRIC" id="fig|929558.5.peg.278"/>
<dbReference type="AlphaFoldDB" id="H1FTN0"/>